<dbReference type="GO" id="GO:0005506">
    <property type="term" value="F:iron ion binding"/>
    <property type="evidence" value="ECO:0007669"/>
    <property type="project" value="InterPro"/>
</dbReference>
<reference evidence="6" key="1">
    <citation type="submission" date="2023-01" db="EMBL/GenBank/DDBJ databases">
        <title>The chitinases involved in constricting ring structure development in the nematode-trapping fungus Drechslerella dactyloides.</title>
        <authorList>
            <person name="Wang R."/>
            <person name="Zhang L."/>
            <person name="Tang P."/>
            <person name="Li S."/>
            <person name="Liang L."/>
        </authorList>
    </citation>
    <scope>NUCLEOTIDE SEQUENCE</scope>
    <source>
        <strain evidence="6">YMF1.00031</strain>
    </source>
</reference>
<evidence type="ECO:0000256" key="4">
    <source>
        <dbReference type="ARBA" id="ARBA00023136"/>
    </source>
</evidence>
<evidence type="ECO:0000313" key="6">
    <source>
        <dbReference type="EMBL" id="KAJ6261471.1"/>
    </source>
</evidence>
<dbReference type="InterPro" id="IPR006694">
    <property type="entry name" value="Fatty_acid_hydroxylase"/>
</dbReference>
<keyword evidence="7" id="KW-1185">Reference proteome</keyword>
<organism evidence="6 7">
    <name type="scientific">Drechslerella dactyloides</name>
    <name type="common">Nematode-trapping fungus</name>
    <name type="synonym">Arthrobotrys dactyloides</name>
    <dbReference type="NCBI Taxonomy" id="74499"/>
    <lineage>
        <taxon>Eukaryota</taxon>
        <taxon>Fungi</taxon>
        <taxon>Dikarya</taxon>
        <taxon>Ascomycota</taxon>
        <taxon>Pezizomycotina</taxon>
        <taxon>Orbiliomycetes</taxon>
        <taxon>Orbiliales</taxon>
        <taxon>Orbiliaceae</taxon>
        <taxon>Drechslerella</taxon>
    </lineage>
</organism>
<proteinExistence type="predicted"/>
<keyword evidence="2" id="KW-0812">Transmembrane</keyword>
<dbReference type="Proteomes" id="UP001221413">
    <property type="component" value="Unassembled WGS sequence"/>
</dbReference>
<evidence type="ECO:0000256" key="3">
    <source>
        <dbReference type="ARBA" id="ARBA00022989"/>
    </source>
</evidence>
<evidence type="ECO:0000256" key="2">
    <source>
        <dbReference type="ARBA" id="ARBA00022692"/>
    </source>
</evidence>
<dbReference type="GO" id="GO:0016020">
    <property type="term" value="C:membrane"/>
    <property type="evidence" value="ECO:0007669"/>
    <property type="project" value="UniProtKB-SubCell"/>
</dbReference>
<keyword evidence="3" id="KW-1133">Transmembrane helix</keyword>
<dbReference type="InterPro" id="IPR050307">
    <property type="entry name" value="Sterol_Desaturase_Related"/>
</dbReference>
<evidence type="ECO:0000313" key="7">
    <source>
        <dbReference type="Proteomes" id="UP001221413"/>
    </source>
</evidence>
<dbReference type="GO" id="GO:0016491">
    <property type="term" value="F:oxidoreductase activity"/>
    <property type="evidence" value="ECO:0007669"/>
    <property type="project" value="InterPro"/>
</dbReference>
<gene>
    <name evidence="6" type="ORF">Dda_4141</name>
</gene>
<dbReference type="Pfam" id="PF04116">
    <property type="entry name" value="FA_hydroxylase"/>
    <property type="match status" value="1"/>
</dbReference>
<evidence type="ECO:0000259" key="5">
    <source>
        <dbReference type="Pfam" id="PF04116"/>
    </source>
</evidence>
<feature type="domain" description="Fatty acid hydroxylase" evidence="5">
    <location>
        <begin position="133"/>
        <end position="255"/>
    </location>
</feature>
<dbReference type="AlphaFoldDB" id="A0AAD6IZN0"/>
<dbReference type="PANTHER" id="PTHR11863">
    <property type="entry name" value="STEROL DESATURASE"/>
    <property type="match status" value="1"/>
</dbReference>
<dbReference type="EMBL" id="JAQGDS010000004">
    <property type="protein sequence ID" value="KAJ6261471.1"/>
    <property type="molecule type" value="Genomic_DNA"/>
</dbReference>
<protein>
    <recommendedName>
        <fullName evidence="5">Fatty acid hydroxylase domain-containing protein</fullName>
    </recommendedName>
</protein>
<accession>A0AAD6IZN0</accession>
<name>A0AAD6IZN0_DREDA</name>
<evidence type="ECO:0000256" key="1">
    <source>
        <dbReference type="ARBA" id="ARBA00004370"/>
    </source>
</evidence>
<keyword evidence="4" id="KW-0472">Membrane</keyword>
<comment type="caution">
    <text evidence="6">The sequence shown here is derived from an EMBL/GenBank/DDBJ whole genome shotgun (WGS) entry which is preliminary data.</text>
</comment>
<sequence length="278" mass="31318">MSSFHLPPHMSPIAISEPFTKAWGGIINSYSPAAIEFVGTFIIQLVFFWGPSAIYLSLDTLFPKFSERHKIQPAPKQPTRTEIIHCLGLVVKNQILSTALHAAMIYVSTITGKSSFRVDASIPPLHEVVRDFIFSLAVREALFYYSHRILHHPRLYPKIHKVHHKFTAPVALAAQYAHPFEQVVANILPITIPPQLLHSHILTFWLFMAYELLETTTVHSGYDFFLNAAKKHDLHHEKFLIYFGAIGVLDWFHGTDGSKMAAKRKAKSGAAVKDGKAE</sequence>
<comment type="subcellular location">
    <subcellularLocation>
        <location evidence="1">Membrane</location>
    </subcellularLocation>
</comment>
<dbReference type="GO" id="GO:0008610">
    <property type="term" value="P:lipid biosynthetic process"/>
    <property type="evidence" value="ECO:0007669"/>
    <property type="project" value="InterPro"/>
</dbReference>